<organism evidence="1">
    <name type="scientific">Oryza barthii</name>
    <dbReference type="NCBI Taxonomy" id="65489"/>
    <lineage>
        <taxon>Eukaryota</taxon>
        <taxon>Viridiplantae</taxon>
        <taxon>Streptophyta</taxon>
        <taxon>Embryophyta</taxon>
        <taxon>Tracheophyta</taxon>
        <taxon>Spermatophyta</taxon>
        <taxon>Magnoliopsida</taxon>
        <taxon>Liliopsida</taxon>
        <taxon>Poales</taxon>
        <taxon>Poaceae</taxon>
        <taxon>BOP clade</taxon>
        <taxon>Oryzoideae</taxon>
        <taxon>Oryzeae</taxon>
        <taxon>Oryzinae</taxon>
        <taxon>Oryza</taxon>
    </lineage>
</organism>
<dbReference type="AlphaFoldDB" id="A0A0D3HKA1"/>
<proteinExistence type="predicted"/>
<accession>A0A0D3HKA1</accession>
<dbReference type="Gramene" id="OBART11G08760.1">
    <property type="protein sequence ID" value="OBART11G08760.1"/>
    <property type="gene ID" value="OBART11G08760"/>
</dbReference>
<evidence type="ECO:0000313" key="1">
    <source>
        <dbReference type="EnsemblPlants" id="OBART11G08760.1"/>
    </source>
</evidence>
<dbReference type="HOGENOM" id="CLU_2175140_0_0_1"/>
<name>A0A0D3HKA1_9ORYZ</name>
<keyword evidence="2" id="KW-1185">Reference proteome</keyword>
<evidence type="ECO:0000313" key="2">
    <source>
        <dbReference type="Proteomes" id="UP000026960"/>
    </source>
</evidence>
<dbReference type="EnsemblPlants" id="OBART11G08760.1">
    <property type="protein sequence ID" value="OBART11G08760.1"/>
    <property type="gene ID" value="OBART11G08760"/>
</dbReference>
<dbReference type="Proteomes" id="UP000026960">
    <property type="component" value="Chromosome 11"/>
</dbReference>
<dbReference type="STRING" id="65489.A0A0D3HKA1"/>
<sequence>MDRVWMYDTNKIHPTFLKEAFDQAKAHALRENMRDIFCPCFDYEDQLEFGYEECLKEQAQPGPWRETLMEIRDMWLRLLIYVAGKCQLRFLCGGKEFPSRISERSLSNYE</sequence>
<protein>
    <submittedName>
        <fullName evidence="1">Uncharacterized protein</fullName>
    </submittedName>
</protein>
<reference evidence="1" key="1">
    <citation type="journal article" date="2009" name="Rice">
        <title>De Novo Next Generation Sequencing of Plant Genomes.</title>
        <authorList>
            <person name="Rounsley S."/>
            <person name="Marri P.R."/>
            <person name="Yu Y."/>
            <person name="He R."/>
            <person name="Sisneros N."/>
            <person name="Goicoechea J.L."/>
            <person name="Lee S.J."/>
            <person name="Angelova A."/>
            <person name="Kudrna D."/>
            <person name="Luo M."/>
            <person name="Affourtit J."/>
            <person name="Desany B."/>
            <person name="Knight J."/>
            <person name="Niazi F."/>
            <person name="Egholm M."/>
            <person name="Wing R.A."/>
        </authorList>
    </citation>
    <scope>NUCLEOTIDE SEQUENCE [LARGE SCALE GENOMIC DNA]</scope>
    <source>
        <strain evidence="1">cv. IRGC 105608</strain>
    </source>
</reference>
<reference evidence="1" key="2">
    <citation type="submission" date="2015-03" db="UniProtKB">
        <authorList>
            <consortium name="EnsemblPlants"/>
        </authorList>
    </citation>
    <scope>IDENTIFICATION</scope>
</reference>
<dbReference type="PaxDb" id="65489-OBART11G08760.1"/>